<organism evidence="11 12">
    <name type="scientific">Carpinus fangiana</name>
    <dbReference type="NCBI Taxonomy" id="176857"/>
    <lineage>
        <taxon>Eukaryota</taxon>
        <taxon>Viridiplantae</taxon>
        <taxon>Streptophyta</taxon>
        <taxon>Embryophyta</taxon>
        <taxon>Tracheophyta</taxon>
        <taxon>Spermatophyta</taxon>
        <taxon>Magnoliopsida</taxon>
        <taxon>eudicotyledons</taxon>
        <taxon>Gunneridae</taxon>
        <taxon>Pentapetalae</taxon>
        <taxon>rosids</taxon>
        <taxon>fabids</taxon>
        <taxon>Fagales</taxon>
        <taxon>Betulaceae</taxon>
        <taxon>Carpinus</taxon>
    </lineage>
</organism>
<keyword evidence="6 9" id="KW-0326">Glycosidase</keyword>
<evidence type="ECO:0000256" key="10">
    <source>
        <dbReference type="SAM" id="SignalP"/>
    </source>
</evidence>
<dbReference type="PANTHER" id="PTHR31375">
    <property type="match status" value="1"/>
</dbReference>
<feature type="active site" evidence="8">
    <location>
        <position position="240"/>
    </location>
</feature>
<evidence type="ECO:0000256" key="8">
    <source>
        <dbReference type="PROSITE-ProRule" id="PRU10052"/>
    </source>
</evidence>
<dbReference type="InterPro" id="IPR011050">
    <property type="entry name" value="Pectin_lyase_fold/virulence"/>
</dbReference>
<dbReference type="InterPro" id="IPR006626">
    <property type="entry name" value="PbH1"/>
</dbReference>
<feature type="signal peptide" evidence="10">
    <location>
        <begin position="1"/>
        <end position="25"/>
    </location>
</feature>
<dbReference type="GO" id="GO:0004650">
    <property type="term" value="F:polygalacturonase activity"/>
    <property type="evidence" value="ECO:0007669"/>
    <property type="project" value="InterPro"/>
</dbReference>
<dbReference type="OrthoDB" id="187139at2759"/>
<keyword evidence="3" id="KW-0134">Cell wall</keyword>
<dbReference type="Gene3D" id="2.160.20.10">
    <property type="entry name" value="Single-stranded right-handed beta-helix, Pectin lyase-like"/>
    <property type="match status" value="1"/>
</dbReference>
<keyword evidence="5 9" id="KW-0378">Hydrolase</keyword>
<feature type="chain" id="PRO_5024434118" description="Pectate lyase superfamily protein domain-containing protein" evidence="10">
    <location>
        <begin position="26"/>
        <end position="396"/>
    </location>
</feature>
<comment type="similarity">
    <text evidence="2 9">Belongs to the glycosyl hydrolase 28 family.</text>
</comment>
<dbReference type="SUPFAM" id="SSF51126">
    <property type="entry name" value="Pectin lyase-like"/>
    <property type="match status" value="1"/>
</dbReference>
<dbReference type="Pfam" id="PF00295">
    <property type="entry name" value="Glyco_hydro_28"/>
    <property type="match status" value="1"/>
</dbReference>
<keyword evidence="10" id="KW-0732">Signal</keyword>
<accession>A0A5N6RB13</accession>
<evidence type="ECO:0008006" key="13">
    <source>
        <dbReference type="Google" id="ProtNLM"/>
    </source>
</evidence>
<comment type="subcellular location">
    <subcellularLocation>
        <location evidence="1">Secreted</location>
        <location evidence="1">Cell wall</location>
    </subcellularLocation>
</comment>
<evidence type="ECO:0000256" key="1">
    <source>
        <dbReference type="ARBA" id="ARBA00004191"/>
    </source>
</evidence>
<dbReference type="EMBL" id="CM017326">
    <property type="protein sequence ID" value="KAE8075556.1"/>
    <property type="molecule type" value="Genomic_DNA"/>
</dbReference>
<keyword evidence="12" id="KW-1185">Reference proteome</keyword>
<dbReference type="Proteomes" id="UP000327013">
    <property type="component" value="Chromosome 6"/>
</dbReference>
<sequence length="396" mass="41409">MAMDMNIATISLLLLLASTAYVAQSADFDVMSYGAKPDADIAQALTSAWKEACAASGSSKVLIPEGTYKSSSVTLEGPCKGPIEVQLDGTLQAPADPSQIKGDGWVVFLRVEDFTLSGSGTLDGQGATSWKTNNCGPNIDCSLYATSLRLDYITNGVVQGITSKDAKSFHINVFGCKNLTIEHVTVTAPETSHNTDGIHIGRSSGIIVTDTTIGTGDDCISLGDGSQDVTIERVKCGPGHGISIGSLGKYKNEEPVSQIKVLDCTITGTTNGVRIKTWPASVGASTASDITFKGITMDNVANPVIIDQGYCPYGQCKAQIPSTIKISNVVIDDIQGTSATPETVQIICSKGVPCEDVKVSNIDLTYKGSKGTAKTVCENVKPTVTGTQNPPLCPDL</sequence>
<dbReference type="PROSITE" id="PS00502">
    <property type="entry name" value="POLYGALACTURONASE"/>
    <property type="match status" value="1"/>
</dbReference>
<evidence type="ECO:0000256" key="6">
    <source>
        <dbReference type="ARBA" id="ARBA00023295"/>
    </source>
</evidence>
<evidence type="ECO:0000256" key="7">
    <source>
        <dbReference type="ARBA" id="ARBA00023316"/>
    </source>
</evidence>
<evidence type="ECO:0000313" key="11">
    <source>
        <dbReference type="EMBL" id="KAE8075556.1"/>
    </source>
</evidence>
<evidence type="ECO:0000313" key="12">
    <source>
        <dbReference type="Proteomes" id="UP000327013"/>
    </source>
</evidence>
<evidence type="ECO:0000256" key="2">
    <source>
        <dbReference type="ARBA" id="ARBA00008834"/>
    </source>
</evidence>
<keyword evidence="4" id="KW-0964">Secreted</keyword>
<gene>
    <name evidence="11" type="ORF">FH972_014260</name>
</gene>
<name>A0A5N6RB13_9ROSI</name>
<dbReference type="GO" id="GO:0071555">
    <property type="term" value="P:cell wall organization"/>
    <property type="evidence" value="ECO:0007669"/>
    <property type="project" value="UniProtKB-KW"/>
</dbReference>
<proteinExistence type="inferred from homology"/>
<dbReference type="InterPro" id="IPR000743">
    <property type="entry name" value="Glyco_hydro_28"/>
</dbReference>
<dbReference type="InterPro" id="IPR012334">
    <property type="entry name" value="Pectin_lyas_fold"/>
</dbReference>
<reference evidence="11 12" key="1">
    <citation type="submission" date="2019-06" db="EMBL/GenBank/DDBJ databases">
        <title>A chromosomal-level reference genome of Carpinus fangiana (Coryloideae, Betulaceae).</title>
        <authorList>
            <person name="Yang X."/>
            <person name="Wang Z."/>
            <person name="Zhang L."/>
            <person name="Hao G."/>
            <person name="Liu J."/>
            <person name="Yang Y."/>
        </authorList>
    </citation>
    <scope>NUCLEOTIDE SEQUENCE [LARGE SCALE GENOMIC DNA]</scope>
    <source>
        <strain evidence="11">Cfa_2016G</strain>
        <tissue evidence="11">Leaf</tissue>
    </source>
</reference>
<evidence type="ECO:0000256" key="9">
    <source>
        <dbReference type="RuleBase" id="RU361169"/>
    </source>
</evidence>
<protein>
    <recommendedName>
        <fullName evidence="13">Pectate lyase superfamily protein domain-containing protein</fullName>
    </recommendedName>
</protein>
<dbReference type="AlphaFoldDB" id="A0A5N6RB13"/>
<dbReference type="GO" id="GO:0005975">
    <property type="term" value="P:carbohydrate metabolic process"/>
    <property type="evidence" value="ECO:0007669"/>
    <property type="project" value="InterPro"/>
</dbReference>
<dbReference type="FunFam" id="2.160.20.10:FF:000004">
    <property type="entry name" value="Pectin lyase-like superfamily protein"/>
    <property type="match status" value="1"/>
</dbReference>
<dbReference type="SMART" id="SM00710">
    <property type="entry name" value="PbH1"/>
    <property type="match status" value="5"/>
</dbReference>
<evidence type="ECO:0000256" key="3">
    <source>
        <dbReference type="ARBA" id="ARBA00022512"/>
    </source>
</evidence>
<keyword evidence="7" id="KW-0961">Cell wall biogenesis/degradation</keyword>
<evidence type="ECO:0000256" key="5">
    <source>
        <dbReference type="ARBA" id="ARBA00022801"/>
    </source>
</evidence>
<evidence type="ECO:0000256" key="4">
    <source>
        <dbReference type="ARBA" id="ARBA00022525"/>
    </source>
</evidence>